<evidence type="ECO:0000259" key="4">
    <source>
        <dbReference type="PROSITE" id="PS51900"/>
    </source>
</evidence>
<name>A0A919D8B9_9ACTN</name>
<dbReference type="GO" id="GO:0015074">
    <property type="term" value="P:DNA integration"/>
    <property type="evidence" value="ECO:0007669"/>
    <property type="project" value="InterPro"/>
</dbReference>
<dbReference type="GO" id="GO:0006310">
    <property type="term" value="P:DNA recombination"/>
    <property type="evidence" value="ECO:0007669"/>
    <property type="project" value="UniProtKB-KW"/>
</dbReference>
<proteinExistence type="predicted"/>
<evidence type="ECO:0000313" key="6">
    <source>
        <dbReference type="Proteomes" id="UP000655443"/>
    </source>
</evidence>
<dbReference type="RefSeq" id="WP_189958370.1">
    <property type="nucleotide sequence ID" value="NZ_BMVG01000037.1"/>
</dbReference>
<evidence type="ECO:0000256" key="1">
    <source>
        <dbReference type="ARBA" id="ARBA00023125"/>
    </source>
</evidence>
<dbReference type="Gene3D" id="1.10.443.10">
    <property type="entry name" value="Intergrase catalytic core"/>
    <property type="match status" value="1"/>
</dbReference>
<keyword evidence="6" id="KW-1185">Reference proteome</keyword>
<dbReference type="InterPro" id="IPR044068">
    <property type="entry name" value="CB"/>
</dbReference>
<feature type="domain" description="Core-binding (CB)" evidence="4">
    <location>
        <begin position="47"/>
        <end position="136"/>
    </location>
</feature>
<evidence type="ECO:0000256" key="3">
    <source>
        <dbReference type="PROSITE-ProRule" id="PRU01248"/>
    </source>
</evidence>
<gene>
    <name evidence="5" type="ORF">GCM10010339_78430</name>
</gene>
<dbReference type="Proteomes" id="UP000655443">
    <property type="component" value="Unassembled WGS sequence"/>
</dbReference>
<keyword evidence="2" id="KW-0233">DNA recombination</keyword>
<dbReference type="GO" id="GO:0003677">
    <property type="term" value="F:DNA binding"/>
    <property type="evidence" value="ECO:0007669"/>
    <property type="project" value="UniProtKB-UniRule"/>
</dbReference>
<evidence type="ECO:0000313" key="5">
    <source>
        <dbReference type="EMBL" id="GHE12976.1"/>
    </source>
</evidence>
<comment type="caution">
    <text evidence="5">The sequence shown here is derived from an EMBL/GenBank/DDBJ whole genome shotgun (WGS) entry which is preliminary data.</text>
</comment>
<keyword evidence="1 3" id="KW-0238">DNA-binding</keyword>
<dbReference type="AlphaFoldDB" id="A0A919D8B9"/>
<protein>
    <submittedName>
        <fullName evidence="5">Integrase</fullName>
    </submittedName>
</protein>
<accession>A0A919D8B9</accession>
<dbReference type="PROSITE" id="PS51900">
    <property type="entry name" value="CB"/>
    <property type="match status" value="1"/>
</dbReference>
<sequence>MDYFFVSRSKVRRFYEAPPGVELDAFAYVSRKGALKEGTPFFFDSQMRPAEPLVSFFLEMAKTLKAKSLQDYTYDALDLTEFLENELDPPVDLLSVIEEDLLAYREDCTEHRESPDAPATWKRRRAMINGFYGWADDEKLIDKRPYFRRRNGRDVLSWGATTQLDVRHLTWRQWNFLKQVGLRGYLPDGRVDRTFRGRSPLRDSSAPELSITTGMRLQEFSCLLDIEVGPPRRDASPAEVHLQAIAKYGLPRSVMIQDPTLRELDMYRRTERAAQVRAAAKALWRRREELFIVDDIDLRRMKVSGMLEGRRRTFRVESMNADKRRRAVFEGDHGLEPMAMFVGRGGRMPTRQRWEQIFDAAHLRAVRLSEEHKVGIVMPREVRIHDTRHTFAVYMLPLLTKLILQEEAEEYLAGRHTGYLTDHISRNPLLMLQDLLGHRRPQSTLRYLRYMRDTNVLVAKAIAEWNNKNATYADYAAAIAEQRAA</sequence>
<reference evidence="5" key="1">
    <citation type="journal article" date="2014" name="Int. J. Syst. Evol. Microbiol.">
        <title>Complete genome sequence of Corynebacterium casei LMG S-19264T (=DSM 44701T), isolated from a smear-ripened cheese.</title>
        <authorList>
            <consortium name="US DOE Joint Genome Institute (JGI-PGF)"/>
            <person name="Walter F."/>
            <person name="Albersmeier A."/>
            <person name="Kalinowski J."/>
            <person name="Ruckert C."/>
        </authorList>
    </citation>
    <scope>NUCLEOTIDE SEQUENCE</scope>
    <source>
        <strain evidence="5">JCM 4714</strain>
    </source>
</reference>
<dbReference type="EMBL" id="BMVG01000037">
    <property type="protein sequence ID" value="GHE12976.1"/>
    <property type="molecule type" value="Genomic_DNA"/>
</dbReference>
<dbReference type="Gene3D" id="1.10.150.130">
    <property type="match status" value="1"/>
</dbReference>
<evidence type="ECO:0000256" key="2">
    <source>
        <dbReference type="ARBA" id="ARBA00023172"/>
    </source>
</evidence>
<dbReference type="InterPro" id="IPR011010">
    <property type="entry name" value="DNA_brk_join_enz"/>
</dbReference>
<dbReference type="SUPFAM" id="SSF56349">
    <property type="entry name" value="DNA breaking-rejoining enzymes"/>
    <property type="match status" value="2"/>
</dbReference>
<organism evidence="5 6">
    <name type="scientific">Streptomyces alanosinicus</name>
    <dbReference type="NCBI Taxonomy" id="68171"/>
    <lineage>
        <taxon>Bacteria</taxon>
        <taxon>Bacillati</taxon>
        <taxon>Actinomycetota</taxon>
        <taxon>Actinomycetes</taxon>
        <taxon>Kitasatosporales</taxon>
        <taxon>Streptomycetaceae</taxon>
        <taxon>Streptomyces</taxon>
    </lineage>
</organism>
<dbReference type="InterPro" id="IPR010998">
    <property type="entry name" value="Integrase_recombinase_N"/>
</dbReference>
<reference evidence="5" key="2">
    <citation type="submission" date="2020-09" db="EMBL/GenBank/DDBJ databases">
        <authorList>
            <person name="Sun Q."/>
            <person name="Ohkuma M."/>
        </authorList>
    </citation>
    <scope>NUCLEOTIDE SEQUENCE</scope>
    <source>
        <strain evidence="5">JCM 4714</strain>
    </source>
</reference>
<dbReference type="InterPro" id="IPR013762">
    <property type="entry name" value="Integrase-like_cat_sf"/>
</dbReference>